<keyword evidence="8" id="KW-0472">Membrane</keyword>
<proteinExistence type="predicted"/>
<dbReference type="Gene3D" id="1.10.510.10">
    <property type="entry name" value="Transferase(Phosphotransferase) domain 1"/>
    <property type="match status" value="1"/>
</dbReference>
<dbReference type="Pfam" id="PF00069">
    <property type="entry name" value="Pkinase"/>
    <property type="match status" value="1"/>
</dbReference>
<dbReference type="SMART" id="SM00220">
    <property type="entry name" value="S_TKc"/>
    <property type="match status" value="1"/>
</dbReference>
<keyword evidence="5" id="KW-0418">Kinase</keyword>
<sequence>MGTVWRAHDHSLGREVAIKEIRQDPGLNEDQRDELRERMIREGRSAARVTHPSVATVYDAIVELSSPWIIMELVEGRSLEHIIDEEGPLPPRLVAEIGSDLLSALRAAHAQGILHRDVKPGNVLLTRTGRVVLTDFGIAKAEGDSNLTKTGMVIGSPGYTAPERARGDYTGPESDLWSLGATLYFAVEGRPAYERATVAATLTALMTEDADPPTQAGPLRQVLDGLLDKDHLARIGPGRAAAMLRSVADTPTSEIPVFPGPEADLDDHDRGGWPQPPRRESAWQEQARHDQVRHSASRQQHPDVPAQRPASHPGAPQAPAAGARRPGHVPPPPAPPIPVAGQPPIDDEGIDPNRTVMVARPARRPLPGYPPPSRHPEPPEPPESHSPNGSAPGLWHPDGPDTHDHDGSSGHDGHLGHLVAPLNPGGPPRRGRVPRDHRPPGGGAGYPADPAAPYGTPERRDEDGLDADLFGMGRGGAPDTGGKPEGGRIGKILLVGVGILALALIVIMVASSL</sequence>
<evidence type="ECO:0000256" key="2">
    <source>
        <dbReference type="ARBA" id="ARBA00022527"/>
    </source>
</evidence>
<dbReference type="PROSITE" id="PS00108">
    <property type="entry name" value="PROTEIN_KINASE_ST"/>
    <property type="match status" value="1"/>
</dbReference>
<keyword evidence="8" id="KW-1133">Transmembrane helix</keyword>
<keyword evidence="2" id="KW-0723">Serine/threonine-protein kinase</keyword>
<evidence type="ECO:0000313" key="10">
    <source>
        <dbReference type="EMBL" id="GII93171.1"/>
    </source>
</evidence>
<protein>
    <recommendedName>
        <fullName evidence="1">non-specific serine/threonine protein kinase</fullName>
        <ecNumber evidence="1">2.7.11.1</ecNumber>
    </recommendedName>
</protein>
<feature type="compositionally biased region" description="Gly residues" evidence="7">
    <location>
        <begin position="472"/>
        <end position="483"/>
    </location>
</feature>
<dbReference type="InterPro" id="IPR008271">
    <property type="entry name" value="Ser/Thr_kinase_AS"/>
</dbReference>
<feature type="domain" description="Protein kinase" evidence="9">
    <location>
        <begin position="1"/>
        <end position="258"/>
    </location>
</feature>
<evidence type="ECO:0000256" key="7">
    <source>
        <dbReference type="SAM" id="MobiDB-lite"/>
    </source>
</evidence>
<evidence type="ECO:0000259" key="9">
    <source>
        <dbReference type="PROSITE" id="PS50011"/>
    </source>
</evidence>
<feature type="compositionally biased region" description="Basic and acidic residues" evidence="7">
    <location>
        <begin position="267"/>
        <end position="293"/>
    </location>
</feature>
<feature type="compositionally biased region" description="Low complexity" evidence="7">
    <location>
        <begin position="309"/>
        <end position="324"/>
    </location>
</feature>
<evidence type="ECO:0000313" key="11">
    <source>
        <dbReference type="Proteomes" id="UP000606172"/>
    </source>
</evidence>
<dbReference type="EMBL" id="BOOW01000020">
    <property type="protein sequence ID" value="GII93171.1"/>
    <property type="molecule type" value="Genomic_DNA"/>
</dbReference>
<feature type="compositionally biased region" description="Basic and acidic residues" evidence="7">
    <location>
        <begin position="398"/>
        <end position="415"/>
    </location>
</feature>
<organism evidence="10 11">
    <name type="scientific">Sinosporangium siamense</name>
    <dbReference type="NCBI Taxonomy" id="1367973"/>
    <lineage>
        <taxon>Bacteria</taxon>
        <taxon>Bacillati</taxon>
        <taxon>Actinomycetota</taxon>
        <taxon>Actinomycetes</taxon>
        <taxon>Streptosporangiales</taxon>
        <taxon>Streptosporangiaceae</taxon>
        <taxon>Sinosporangium</taxon>
    </lineage>
</organism>
<dbReference type="GO" id="GO:0004674">
    <property type="term" value="F:protein serine/threonine kinase activity"/>
    <property type="evidence" value="ECO:0007669"/>
    <property type="project" value="UniProtKB-KW"/>
</dbReference>
<dbReference type="PROSITE" id="PS50011">
    <property type="entry name" value="PROTEIN_KINASE_DOM"/>
    <property type="match status" value="1"/>
</dbReference>
<keyword evidence="3" id="KW-0808">Transferase</keyword>
<accession>A0A919RFX8</accession>
<feature type="region of interest" description="Disordered" evidence="7">
    <location>
        <begin position="252"/>
        <end position="483"/>
    </location>
</feature>
<dbReference type="CDD" id="cd14014">
    <property type="entry name" value="STKc_PknB_like"/>
    <property type="match status" value="1"/>
</dbReference>
<keyword evidence="4" id="KW-0547">Nucleotide-binding</keyword>
<reference evidence="10" key="1">
    <citation type="submission" date="2021-01" db="EMBL/GenBank/DDBJ databases">
        <title>Whole genome shotgun sequence of Sinosporangium siamense NBRC 109515.</title>
        <authorList>
            <person name="Komaki H."/>
            <person name="Tamura T."/>
        </authorList>
    </citation>
    <scope>NUCLEOTIDE SEQUENCE</scope>
    <source>
        <strain evidence="10">NBRC 109515</strain>
    </source>
</reference>
<comment type="caution">
    <text evidence="10">The sequence shown here is derived from an EMBL/GenBank/DDBJ whole genome shotgun (WGS) entry which is preliminary data.</text>
</comment>
<dbReference type="InterPro" id="IPR000719">
    <property type="entry name" value="Prot_kinase_dom"/>
</dbReference>
<dbReference type="EC" id="2.7.11.1" evidence="1"/>
<dbReference type="InterPro" id="IPR011009">
    <property type="entry name" value="Kinase-like_dom_sf"/>
</dbReference>
<keyword evidence="11" id="KW-1185">Reference proteome</keyword>
<evidence type="ECO:0000256" key="1">
    <source>
        <dbReference type="ARBA" id="ARBA00012513"/>
    </source>
</evidence>
<feature type="transmembrane region" description="Helical" evidence="8">
    <location>
        <begin position="492"/>
        <end position="511"/>
    </location>
</feature>
<dbReference type="GO" id="GO:0005524">
    <property type="term" value="F:ATP binding"/>
    <property type="evidence" value="ECO:0007669"/>
    <property type="project" value="UniProtKB-KW"/>
</dbReference>
<dbReference type="SUPFAM" id="SSF56112">
    <property type="entry name" value="Protein kinase-like (PK-like)"/>
    <property type="match status" value="1"/>
</dbReference>
<gene>
    <name evidence="10" type="ORF">Ssi02_34020</name>
</gene>
<dbReference type="PANTHER" id="PTHR43289:SF6">
    <property type="entry name" value="SERINE_THREONINE-PROTEIN KINASE NEKL-3"/>
    <property type="match status" value="1"/>
</dbReference>
<feature type="compositionally biased region" description="Pro residues" evidence="7">
    <location>
        <begin position="328"/>
        <end position="338"/>
    </location>
</feature>
<dbReference type="AlphaFoldDB" id="A0A919RFX8"/>
<evidence type="ECO:0000256" key="4">
    <source>
        <dbReference type="ARBA" id="ARBA00022741"/>
    </source>
</evidence>
<feature type="compositionally biased region" description="Low complexity" evidence="7">
    <location>
        <begin position="446"/>
        <end position="455"/>
    </location>
</feature>
<evidence type="ECO:0000256" key="5">
    <source>
        <dbReference type="ARBA" id="ARBA00022777"/>
    </source>
</evidence>
<evidence type="ECO:0000256" key="6">
    <source>
        <dbReference type="ARBA" id="ARBA00022840"/>
    </source>
</evidence>
<name>A0A919RFX8_9ACTN</name>
<dbReference type="Proteomes" id="UP000606172">
    <property type="component" value="Unassembled WGS sequence"/>
</dbReference>
<dbReference type="PANTHER" id="PTHR43289">
    <property type="entry name" value="MITOGEN-ACTIVATED PROTEIN KINASE KINASE KINASE 20-RELATED"/>
    <property type="match status" value="1"/>
</dbReference>
<evidence type="ECO:0000256" key="3">
    <source>
        <dbReference type="ARBA" id="ARBA00022679"/>
    </source>
</evidence>
<keyword evidence="6" id="KW-0067">ATP-binding</keyword>
<evidence type="ECO:0000256" key="8">
    <source>
        <dbReference type="SAM" id="Phobius"/>
    </source>
</evidence>
<dbReference type="Gene3D" id="3.30.200.20">
    <property type="entry name" value="Phosphorylase Kinase, domain 1"/>
    <property type="match status" value="1"/>
</dbReference>
<keyword evidence="8" id="KW-0812">Transmembrane</keyword>